<dbReference type="SUPFAM" id="SSF51735">
    <property type="entry name" value="NAD(P)-binding Rossmann-fold domains"/>
    <property type="match status" value="1"/>
</dbReference>
<evidence type="ECO:0000256" key="1">
    <source>
        <dbReference type="ARBA" id="ARBA00009353"/>
    </source>
</evidence>
<dbReference type="PANTHER" id="PTHR11092">
    <property type="entry name" value="SUGAR NUCLEOTIDE EPIMERASE RELATED"/>
    <property type="match status" value="1"/>
</dbReference>
<dbReference type="EMBL" id="JAPDDT010000001">
    <property type="protein sequence ID" value="MCW1921276.1"/>
    <property type="molecule type" value="Genomic_DNA"/>
</dbReference>
<dbReference type="NCBIfam" id="TIGR01777">
    <property type="entry name" value="yfcH"/>
    <property type="match status" value="1"/>
</dbReference>
<dbReference type="InterPro" id="IPR013549">
    <property type="entry name" value="DUF1731"/>
</dbReference>
<dbReference type="Gene3D" id="3.40.50.720">
    <property type="entry name" value="NAD(P)-binding Rossmann-like Domain"/>
    <property type="match status" value="1"/>
</dbReference>
<sequence length="299" mass="32464">MEGSLGIVGASGFVGRQLARQATAAGWKVCGFSRQARGPEPGIPAWREWSESPDLRGLTALVNLAGEPINQRWTAENKRRFHESRIGVTESLRRGVEKLAEEERPRVLVNSSAVGIYGDRGDEILEDDAKSGTGYLADLCRDWEVAADGVAGLGLRVMKWRIGVVLGREGASFKQMLLPFRLGLGGRLGPGTQWMPWIHVEDLAGSMLHGIGHASLVGPVNGSAPEPERNADFTRKLAKALKRPAFMTVPPFALKMVIGDFSAAALSSLRAVPRALLDSGYRFRYPTLEMALEELVGVH</sequence>
<dbReference type="InterPro" id="IPR036291">
    <property type="entry name" value="NAD(P)-bd_dom_sf"/>
</dbReference>
<dbReference type="PANTHER" id="PTHR11092:SF0">
    <property type="entry name" value="EPIMERASE FAMILY PROTEIN SDR39U1"/>
    <property type="match status" value="1"/>
</dbReference>
<reference evidence="4 5" key="1">
    <citation type="submission" date="2022-10" db="EMBL/GenBank/DDBJ databases">
        <title>Luteolibacter arcticus strain CCTCC AB 2014275, whole genome shotgun sequencing project.</title>
        <authorList>
            <person name="Zhao G."/>
            <person name="Shen L."/>
        </authorList>
    </citation>
    <scope>NUCLEOTIDE SEQUENCE [LARGE SCALE GENOMIC DNA]</scope>
    <source>
        <strain evidence="4 5">CCTCC AB 2014275</strain>
    </source>
</reference>
<dbReference type="Proteomes" id="UP001320876">
    <property type="component" value="Unassembled WGS sequence"/>
</dbReference>
<dbReference type="Pfam" id="PF01370">
    <property type="entry name" value="Epimerase"/>
    <property type="match status" value="1"/>
</dbReference>
<gene>
    <name evidence="4" type="ORF">OKA05_01850</name>
</gene>
<comment type="caution">
    <text evidence="4">The sequence shown here is derived from an EMBL/GenBank/DDBJ whole genome shotgun (WGS) entry which is preliminary data.</text>
</comment>
<feature type="domain" description="NAD-dependent epimerase/dehydratase" evidence="2">
    <location>
        <begin position="7"/>
        <end position="213"/>
    </location>
</feature>
<feature type="domain" description="DUF1731" evidence="3">
    <location>
        <begin position="249"/>
        <end position="295"/>
    </location>
</feature>
<name>A0ABT3GCV5_9BACT</name>
<dbReference type="InterPro" id="IPR010099">
    <property type="entry name" value="SDR39U1"/>
</dbReference>
<dbReference type="Pfam" id="PF08338">
    <property type="entry name" value="DUF1731"/>
    <property type="match status" value="1"/>
</dbReference>
<dbReference type="RefSeq" id="WP_264485385.1">
    <property type="nucleotide sequence ID" value="NZ_JAPDDT010000001.1"/>
</dbReference>
<protein>
    <submittedName>
        <fullName evidence="4">TIGR01777 family oxidoreductase</fullName>
    </submittedName>
</protein>
<organism evidence="4 5">
    <name type="scientific">Luteolibacter arcticus</name>
    <dbReference type="NCBI Taxonomy" id="1581411"/>
    <lineage>
        <taxon>Bacteria</taxon>
        <taxon>Pseudomonadati</taxon>
        <taxon>Verrucomicrobiota</taxon>
        <taxon>Verrucomicrobiia</taxon>
        <taxon>Verrucomicrobiales</taxon>
        <taxon>Verrucomicrobiaceae</taxon>
        <taxon>Luteolibacter</taxon>
    </lineage>
</organism>
<proteinExistence type="inferred from homology"/>
<evidence type="ECO:0000313" key="5">
    <source>
        <dbReference type="Proteomes" id="UP001320876"/>
    </source>
</evidence>
<evidence type="ECO:0000313" key="4">
    <source>
        <dbReference type="EMBL" id="MCW1921276.1"/>
    </source>
</evidence>
<comment type="similarity">
    <text evidence="1">Belongs to the NAD(P)-dependent epimerase/dehydratase family. SDR39U1 subfamily.</text>
</comment>
<keyword evidence="5" id="KW-1185">Reference proteome</keyword>
<evidence type="ECO:0000259" key="3">
    <source>
        <dbReference type="Pfam" id="PF08338"/>
    </source>
</evidence>
<accession>A0ABT3GCV5</accession>
<dbReference type="InterPro" id="IPR001509">
    <property type="entry name" value="Epimerase_deHydtase"/>
</dbReference>
<evidence type="ECO:0000259" key="2">
    <source>
        <dbReference type="Pfam" id="PF01370"/>
    </source>
</evidence>